<dbReference type="Pfam" id="PF04149">
    <property type="entry name" value="DUF397"/>
    <property type="match status" value="1"/>
</dbReference>
<dbReference type="PROSITE" id="PS51257">
    <property type="entry name" value="PROKAR_LIPOPROTEIN"/>
    <property type="match status" value="1"/>
</dbReference>
<protein>
    <submittedName>
        <fullName evidence="2">DUF397 domain-containing protein</fullName>
    </submittedName>
</protein>
<proteinExistence type="predicted"/>
<gene>
    <name evidence="2" type="ORF">ABII15_00020</name>
</gene>
<dbReference type="AlphaFoldDB" id="A0AAU8IK09"/>
<organism evidence="2">
    <name type="scientific">Streptomyces tabacisoli</name>
    <dbReference type="NCBI Taxonomy" id="3156398"/>
    <lineage>
        <taxon>Bacteria</taxon>
        <taxon>Bacillati</taxon>
        <taxon>Actinomycetota</taxon>
        <taxon>Actinomycetes</taxon>
        <taxon>Kitasatosporales</taxon>
        <taxon>Streptomycetaceae</taxon>
        <taxon>Streptomyces</taxon>
    </lineage>
</organism>
<accession>A0AAU8IK09</accession>
<dbReference type="KEGG" id="stac:ABII15_00020"/>
<dbReference type="EMBL" id="CP159534">
    <property type="protein sequence ID" value="XCJ68436.1"/>
    <property type="molecule type" value="Genomic_DNA"/>
</dbReference>
<evidence type="ECO:0000313" key="2">
    <source>
        <dbReference type="EMBL" id="XCJ68436.1"/>
    </source>
</evidence>
<dbReference type="InterPro" id="IPR007278">
    <property type="entry name" value="DUF397"/>
</dbReference>
<evidence type="ECO:0000259" key="1">
    <source>
        <dbReference type="Pfam" id="PF04149"/>
    </source>
</evidence>
<dbReference type="RefSeq" id="WP_353940123.1">
    <property type="nucleotide sequence ID" value="NZ_CP159534.1"/>
</dbReference>
<feature type="domain" description="DUF397" evidence="1">
    <location>
        <begin position="11"/>
        <end position="63"/>
    </location>
</feature>
<reference evidence="2" key="1">
    <citation type="submission" date="2024-06" db="EMBL/GenBank/DDBJ databases">
        <title>Streptomyces sp. strain HUAS MG91 genome sequences.</title>
        <authorList>
            <person name="Mo P."/>
        </authorList>
    </citation>
    <scope>NUCLEOTIDE SEQUENCE</scope>
    <source>
        <strain evidence="2">HUAS MG91</strain>
    </source>
</reference>
<name>A0AAU8IK09_9ACTN</name>
<sequence>MRDCPEHLKSLHWFTAQASNGSGACVEVAFLGEGSVAVRDSKDCEARPLVMGEQGWSCFVQSAGTGILAPTR</sequence>